<comment type="caution">
    <text evidence="3">The sequence shown here is derived from an EMBL/GenBank/DDBJ whole genome shotgun (WGS) entry which is preliminary data.</text>
</comment>
<dbReference type="Gene3D" id="2.40.128.110">
    <property type="entry name" value="Lipid/polyisoprenoid-binding, YceI-like"/>
    <property type="match status" value="1"/>
</dbReference>
<evidence type="ECO:0000259" key="2">
    <source>
        <dbReference type="SMART" id="SM00867"/>
    </source>
</evidence>
<evidence type="ECO:0000313" key="3">
    <source>
        <dbReference type="EMBL" id="OLY43672.1"/>
    </source>
</evidence>
<dbReference type="SUPFAM" id="SSF101874">
    <property type="entry name" value="YceI-like"/>
    <property type="match status" value="1"/>
</dbReference>
<dbReference type="Proteomes" id="UP000187344">
    <property type="component" value="Unassembled WGS sequence"/>
</dbReference>
<reference evidence="3 4" key="1">
    <citation type="submission" date="2016-12" db="EMBL/GenBank/DDBJ databases">
        <title>Comparative genomics of Bartonella apis.</title>
        <authorList>
            <person name="Engel P."/>
        </authorList>
    </citation>
    <scope>NUCLEOTIDE SEQUENCE [LARGE SCALE GENOMIC DNA]</scope>
    <source>
        <strain evidence="3 4">PEB0149</strain>
    </source>
</reference>
<dbReference type="PANTHER" id="PTHR34406:SF1">
    <property type="entry name" value="PROTEIN YCEI"/>
    <property type="match status" value="1"/>
</dbReference>
<feature type="domain" description="Lipid/polyisoprenoid-binding YceI-like" evidence="2">
    <location>
        <begin position="35"/>
        <end position="204"/>
    </location>
</feature>
<dbReference type="InterPro" id="IPR036761">
    <property type="entry name" value="TTHA0802/YceI-like_sf"/>
</dbReference>
<dbReference type="AlphaFoldDB" id="A0A1R0F9U4"/>
<gene>
    <name evidence="3" type="ORF">PEB0149_011050</name>
</gene>
<dbReference type="PANTHER" id="PTHR34406">
    <property type="entry name" value="PROTEIN YCEI"/>
    <property type="match status" value="1"/>
</dbReference>
<keyword evidence="1" id="KW-0732">Signal</keyword>
<proteinExistence type="predicted"/>
<accession>A0A1R0F9U4</accession>
<dbReference type="Pfam" id="PF04264">
    <property type="entry name" value="YceI"/>
    <property type="match status" value="1"/>
</dbReference>
<sequence length="207" mass="22448">MFINKTKIAAAMIVPGILFASPTANAAKLDIPGGAYVSDAAHTNLLWSIKHFGLSNYYGRFDKIEAKLDLDANDVEKSVLHVTIDPKSVDTNYPKTPNEFNDEIAGEMFFDADKFNSITFQSTAIELTSEKTGKVTGNLTFHGVTKPVVLDVTLNGTIASHPITKKPALGFSAKTVIKRSDFGVNELEGPLSDDVNLIIEAEFKPAE</sequence>
<feature type="signal peptide" evidence="1">
    <location>
        <begin position="1"/>
        <end position="26"/>
    </location>
</feature>
<organism evidence="3 4">
    <name type="scientific">Bartonella apis</name>
    <dbReference type="NCBI Taxonomy" id="1686310"/>
    <lineage>
        <taxon>Bacteria</taxon>
        <taxon>Pseudomonadati</taxon>
        <taxon>Pseudomonadota</taxon>
        <taxon>Alphaproteobacteria</taxon>
        <taxon>Hyphomicrobiales</taxon>
        <taxon>Bartonellaceae</taxon>
        <taxon>Bartonella</taxon>
    </lineage>
</organism>
<dbReference type="OrthoDB" id="9811006at2"/>
<protein>
    <submittedName>
        <fullName evidence="3">Polyisoprenoid-binding protein YceI</fullName>
    </submittedName>
</protein>
<feature type="chain" id="PRO_5010261602" evidence="1">
    <location>
        <begin position="27"/>
        <end position="207"/>
    </location>
</feature>
<dbReference type="RefSeq" id="WP_075868775.1">
    <property type="nucleotide sequence ID" value="NZ_CALYQA010000004.1"/>
</dbReference>
<dbReference type="InterPro" id="IPR007372">
    <property type="entry name" value="Lipid/polyisoprenoid-bd_YceI"/>
</dbReference>
<name>A0A1R0F9U4_9HYPH</name>
<dbReference type="EMBL" id="LXYT01000001">
    <property type="protein sequence ID" value="OLY43672.1"/>
    <property type="molecule type" value="Genomic_DNA"/>
</dbReference>
<dbReference type="SMART" id="SM00867">
    <property type="entry name" value="YceI"/>
    <property type="match status" value="1"/>
</dbReference>
<keyword evidence="4" id="KW-1185">Reference proteome</keyword>
<evidence type="ECO:0000313" key="4">
    <source>
        <dbReference type="Proteomes" id="UP000187344"/>
    </source>
</evidence>
<evidence type="ECO:0000256" key="1">
    <source>
        <dbReference type="SAM" id="SignalP"/>
    </source>
</evidence>